<dbReference type="EMBL" id="QDEB01119433">
    <property type="protein sequence ID" value="RZB40382.1"/>
    <property type="molecule type" value="Genomic_DNA"/>
</dbReference>
<comment type="caution">
    <text evidence="2">The sequence shown here is derived from an EMBL/GenBank/DDBJ whole genome shotgun (WGS) entry which is preliminary data.</text>
</comment>
<keyword evidence="3" id="KW-1185">Reference proteome</keyword>
<dbReference type="Proteomes" id="UP000292052">
    <property type="component" value="Unassembled WGS sequence"/>
</dbReference>
<feature type="region of interest" description="Disordered" evidence="1">
    <location>
        <begin position="32"/>
        <end position="51"/>
    </location>
</feature>
<dbReference type="AlphaFoldDB" id="A0A482VB03"/>
<organism evidence="2 3">
    <name type="scientific">Asbolus verrucosus</name>
    <name type="common">Desert ironclad beetle</name>
    <dbReference type="NCBI Taxonomy" id="1661398"/>
    <lineage>
        <taxon>Eukaryota</taxon>
        <taxon>Metazoa</taxon>
        <taxon>Ecdysozoa</taxon>
        <taxon>Arthropoda</taxon>
        <taxon>Hexapoda</taxon>
        <taxon>Insecta</taxon>
        <taxon>Pterygota</taxon>
        <taxon>Neoptera</taxon>
        <taxon>Endopterygota</taxon>
        <taxon>Coleoptera</taxon>
        <taxon>Polyphaga</taxon>
        <taxon>Cucujiformia</taxon>
        <taxon>Tenebrionidae</taxon>
        <taxon>Pimeliinae</taxon>
        <taxon>Asbolus</taxon>
    </lineage>
</organism>
<name>A0A482VB03_ASBVE</name>
<protein>
    <submittedName>
        <fullName evidence="2">Uncharacterized protein</fullName>
    </submittedName>
</protein>
<dbReference type="OrthoDB" id="10493040at2759"/>
<accession>A0A482VB03</accession>
<evidence type="ECO:0000256" key="1">
    <source>
        <dbReference type="SAM" id="MobiDB-lite"/>
    </source>
</evidence>
<evidence type="ECO:0000313" key="2">
    <source>
        <dbReference type="EMBL" id="RZB40382.1"/>
    </source>
</evidence>
<proteinExistence type="predicted"/>
<evidence type="ECO:0000313" key="3">
    <source>
        <dbReference type="Proteomes" id="UP000292052"/>
    </source>
</evidence>
<gene>
    <name evidence="2" type="ORF">BDFB_007341</name>
</gene>
<sequence>MLIKSHVDKNSFNLGTTIRHAGVIGLWASPVNGKKAGGKPGPPAMRHTGLGKLGGLINTAVHATKRAP</sequence>
<feature type="non-terminal residue" evidence="2">
    <location>
        <position position="68"/>
    </location>
</feature>
<reference evidence="2 3" key="1">
    <citation type="submission" date="2017-03" db="EMBL/GenBank/DDBJ databases">
        <title>Genome of the blue death feigning beetle - Asbolus verrucosus.</title>
        <authorList>
            <person name="Rider S.D."/>
        </authorList>
    </citation>
    <scope>NUCLEOTIDE SEQUENCE [LARGE SCALE GENOMIC DNA]</scope>
    <source>
        <strain evidence="2">Butters</strain>
        <tissue evidence="2">Head and leg muscle</tissue>
    </source>
</reference>